<evidence type="ECO:0000313" key="5">
    <source>
        <dbReference type="Proteomes" id="UP000500806"/>
    </source>
</evidence>
<organism evidence="4 5">
    <name type="scientific">Polynucleobacter antarcticus</name>
    <dbReference type="NCBI Taxonomy" id="1743162"/>
    <lineage>
        <taxon>Bacteria</taxon>
        <taxon>Pseudomonadati</taxon>
        <taxon>Pseudomonadota</taxon>
        <taxon>Betaproteobacteria</taxon>
        <taxon>Burkholderiales</taxon>
        <taxon>Burkholderiaceae</taxon>
        <taxon>Polynucleobacter</taxon>
    </lineage>
</organism>
<dbReference type="PANTHER" id="PTHR42901">
    <property type="entry name" value="ALCOHOL DEHYDROGENASE"/>
    <property type="match status" value="1"/>
</dbReference>
<dbReference type="SUPFAM" id="SSF51735">
    <property type="entry name" value="NAD(P)-binding Rossmann-fold domains"/>
    <property type="match status" value="1"/>
</dbReference>
<dbReference type="PRINTS" id="PR00081">
    <property type="entry name" value="GDHRDH"/>
</dbReference>
<dbReference type="PRINTS" id="PR00080">
    <property type="entry name" value="SDRFAMILY"/>
</dbReference>
<dbReference type="Gene3D" id="3.40.50.720">
    <property type="entry name" value="NAD(P)-binding Rossmann-like Domain"/>
    <property type="match status" value="1"/>
</dbReference>
<accession>A0A6M9PVJ3</accession>
<proteinExistence type="inferred from homology"/>
<protein>
    <submittedName>
        <fullName evidence="4">NADP-dependent 3-hydroxy acid dehydrogenase</fullName>
    </submittedName>
</protein>
<dbReference type="PROSITE" id="PS00061">
    <property type="entry name" value="ADH_SHORT"/>
    <property type="match status" value="1"/>
</dbReference>
<dbReference type="PANTHER" id="PTHR42901:SF1">
    <property type="entry name" value="ALCOHOL DEHYDROGENASE"/>
    <property type="match status" value="1"/>
</dbReference>
<sequence>MNRDSVVLVTGATAGIGRAIATRFLAEGYKVIATGRRTERLDSLYHSIPQDQHDQLYIAQLDVTDHVEIGNFISSIPADFKNIHVLVNNAGLALGLEPAYKAELLEWFQMIDTNIKGLMNMTTAVLPGMIERQHGHIFNVGSVAGTYPYPGSNVYGSTKAFVHQYTADLRTSLANTGLRVSSIEPGMISGTEFSNVRLKDDDRAKKVYEGIEALTPDDMAETIFWAATLPAHVNVNTLEVMPVQQAFSSPTFYRKKIEA</sequence>
<keyword evidence="2" id="KW-0560">Oxidoreductase</keyword>
<dbReference type="EMBL" id="CP028941">
    <property type="protein sequence ID" value="QKM62957.1"/>
    <property type="molecule type" value="Genomic_DNA"/>
</dbReference>
<evidence type="ECO:0000256" key="3">
    <source>
        <dbReference type="RuleBase" id="RU000363"/>
    </source>
</evidence>
<name>A0A6M9PVJ3_9BURK</name>
<dbReference type="InterPro" id="IPR020904">
    <property type="entry name" value="Sc_DH/Rdtase_CS"/>
</dbReference>
<dbReference type="FunFam" id="3.40.50.720:FF:000047">
    <property type="entry name" value="NADP-dependent L-serine/L-allo-threonine dehydrogenase"/>
    <property type="match status" value="1"/>
</dbReference>
<dbReference type="GO" id="GO:0016616">
    <property type="term" value="F:oxidoreductase activity, acting on the CH-OH group of donors, NAD or NADP as acceptor"/>
    <property type="evidence" value="ECO:0007669"/>
    <property type="project" value="UniProtKB-ARBA"/>
</dbReference>
<evidence type="ECO:0000256" key="1">
    <source>
        <dbReference type="ARBA" id="ARBA00006484"/>
    </source>
</evidence>
<dbReference type="Proteomes" id="UP000500806">
    <property type="component" value="Chromosome"/>
</dbReference>
<dbReference type="InterPro" id="IPR002347">
    <property type="entry name" value="SDR_fam"/>
</dbReference>
<gene>
    <name evidence="4" type="ORF">DCO16_07755</name>
</gene>
<dbReference type="InterPro" id="IPR036291">
    <property type="entry name" value="NAD(P)-bd_dom_sf"/>
</dbReference>
<evidence type="ECO:0000313" key="4">
    <source>
        <dbReference type="EMBL" id="QKM62957.1"/>
    </source>
</evidence>
<dbReference type="KEGG" id="pani:DCO16_07755"/>
<dbReference type="AlphaFoldDB" id="A0A6M9PVJ3"/>
<comment type="similarity">
    <text evidence="1 3">Belongs to the short-chain dehydrogenases/reductases (SDR) family.</text>
</comment>
<dbReference type="RefSeq" id="WP_173943116.1">
    <property type="nucleotide sequence ID" value="NZ_CBCSCD010000001.1"/>
</dbReference>
<reference evidence="4 5" key="1">
    <citation type="submission" date="2018-04" db="EMBL/GenBank/DDBJ databases">
        <title>Polynucleobacter sp. LimPoW16 genome.</title>
        <authorList>
            <person name="Hahn M.W."/>
        </authorList>
    </citation>
    <scope>NUCLEOTIDE SEQUENCE [LARGE SCALE GENOMIC DNA]</scope>
    <source>
        <strain evidence="4 5">LimPoW16</strain>
    </source>
</reference>
<evidence type="ECO:0000256" key="2">
    <source>
        <dbReference type="ARBA" id="ARBA00023002"/>
    </source>
</evidence>
<keyword evidence="5" id="KW-1185">Reference proteome</keyword>
<dbReference type="Pfam" id="PF00106">
    <property type="entry name" value="adh_short"/>
    <property type="match status" value="1"/>
</dbReference>